<sequence length="344" mass="36793">MTTEQSASVPTTPPAGSPPLRIGLLGASRIAPESVIGPAAALGHRVVAVAARDRSRAEQYAAEHGIERVLDSYQSVIDDPEVEVVYNPLANSLHGEWNRKIAAAGKAILSEKPFARNADEAREVAADIQAAGVPMLEGFHYYFHPGFLRSIELLRGGAVGRVREIRVHMSMPTPPDTDPRWSYELAGGAMMDLGCYALHVCRTVGERLGAGTPGLTSASCETRGGQVDTSADFALSYTDGTVARAHVSMEGEEYDFTVTYTGDEGTLHVHDFLGPHRSDLLTLTRADGTETVEQVPARSTYTYQLDAFAAALRGGAPLPAGLDDAVANMTMIDEVYRTAGLQPR</sequence>
<accession>A0ABP7NNF0</accession>
<evidence type="ECO:0000259" key="3">
    <source>
        <dbReference type="Pfam" id="PF01408"/>
    </source>
</evidence>
<dbReference type="PANTHER" id="PTHR22604">
    <property type="entry name" value="OXIDOREDUCTASES"/>
    <property type="match status" value="1"/>
</dbReference>
<dbReference type="PANTHER" id="PTHR22604:SF105">
    <property type="entry name" value="TRANS-1,2-DIHYDROBENZENE-1,2-DIOL DEHYDROGENASE"/>
    <property type="match status" value="1"/>
</dbReference>
<keyword evidence="6" id="KW-1185">Reference proteome</keyword>
<organism evidence="5 6">
    <name type="scientific">Gordonia caeni</name>
    <dbReference type="NCBI Taxonomy" id="1007097"/>
    <lineage>
        <taxon>Bacteria</taxon>
        <taxon>Bacillati</taxon>
        <taxon>Actinomycetota</taxon>
        <taxon>Actinomycetes</taxon>
        <taxon>Mycobacteriales</taxon>
        <taxon>Gordoniaceae</taxon>
        <taxon>Gordonia</taxon>
    </lineage>
</organism>
<proteinExistence type="inferred from homology"/>
<dbReference type="SUPFAM" id="SSF51735">
    <property type="entry name" value="NAD(P)-binding Rossmann-fold domains"/>
    <property type="match status" value="1"/>
</dbReference>
<comment type="similarity">
    <text evidence="1">Belongs to the Gfo/Idh/MocA family.</text>
</comment>
<evidence type="ECO:0000313" key="5">
    <source>
        <dbReference type="EMBL" id="GAA3950004.1"/>
    </source>
</evidence>
<keyword evidence="2" id="KW-0560">Oxidoreductase</keyword>
<dbReference type="InterPro" id="IPR000683">
    <property type="entry name" value="Gfo/Idh/MocA-like_OxRdtase_N"/>
</dbReference>
<dbReference type="Gene3D" id="3.30.360.10">
    <property type="entry name" value="Dihydrodipicolinate Reductase, domain 2"/>
    <property type="match status" value="1"/>
</dbReference>
<dbReference type="EMBL" id="BAAAZW010000001">
    <property type="protein sequence ID" value="GAA3950004.1"/>
    <property type="molecule type" value="Genomic_DNA"/>
</dbReference>
<evidence type="ECO:0000256" key="1">
    <source>
        <dbReference type="ARBA" id="ARBA00010928"/>
    </source>
</evidence>
<dbReference type="InterPro" id="IPR036291">
    <property type="entry name" value="NAD(P)-bd_dom_sf"/>
</dbReference>
<dbReference type="InterPro" id="IPR050984">
    <property type="entry name" value="Gfo/Idh/MocA_domain"/>
</dbReference>
<gene>
    <name evidence="5" type="ORF">GCM10022231_04610</name>
</gene>
<evidence type="ECO:0000256" key="2">
    <source>
        <dbReference type="ARBA" id="ARBA00023002"/>
    </source>
</evidence>
<protein>
    <submittedName>
        <fullName evidence="5">Gfo/Idh/MocA family oxidoreductase</fullName>
    </submittedName>
</protein>
<evidence type="ECO:0000259" key="4">
    <source>
        <dbReference type="Pfam" id="PF22725"/>
    </source>
</evidence>
<name>A0ABP7NNF0_9ACTN</name>
<dbReference type="InterPro" id="IPR055170">
    <property type="entry name" value="GFO_IDH_MocA-like_dom"/>
</dbReference>
<dbReference type="RefSeq" id="WP_344780174.1">
    <property type="nucleotide sequence ID" value="NZ_BAAAZW010000001.1"/>
</dbReference>
<feature type="domain" description="GFO/IDH/MocA-like oxidoreductase" evidence="4">
    <location>
        <begin position="152"/>
        <end position="267"/>
    </location>
</feature>
<evidence type="ECO:0000313" key="6">
    <source>
        <dbReference type="Proteomes" id="UP001418444"/>
    </source>
</evidence>
<dbReference type="Pfam" id="PF01408">
    <property type="entry name" value="GFO_IDH_MocA"/>
    <property type="match status" value="1"/>
</dbReference>
<feature type="domain" description="Gfo/Idh/MocA-like oxidoreductase N-terminal" evidence="3">
    <location>
        <begin position="20"/>
        <end position="135"/>
    </location>
</feature>
<dbReference type="Proteomes" id="UP001418444">
    <property type="component" value="Unassembled WGS sequence"/>
</dbReference>
<reference evidence="6" key="1">
    <citation type="journal article" date="2019" name="Int. J. Syst. Evol. Microbiol.">
        <title>The Global Catalogue of Microorganisms (GCM) 10K type strain sequencing project: providing services to taxonomists for standard genome sequencing and annotation.</title>
        <authorList>
            <consortium name="The Broad Institute Genomics Platform"/>
            <consortium name="The Broad Institute Genome Sequencing Center for Infectious Disease"/>
            <person name="Wu L."/>
            <person name="Ma J."/>
        </authorList>
    </citation>
    <scope>NUCLEOTIDE SEQUENCE [LARGE SCALE GENOMIC DNA]</scope>
    <source>
        <strain evidence="6">JCM 16923</strain>
    </source>
</reference>
<dbReference type="SUPFAM" id="SSF55347">
    <property type="entry name" value="Glyceraldehyde-3-phosphate dehydrogenase-like, C-terminal domain"/>
    <property type="match status" value="1"/>
</dbReference>
<comment type="caution">
    <text evidence="5">The sequence shown here is derived from an EMBL/GenBank/DDBJ whole genome shotgun (WGS) entry which is preliminary data.</text>
</comment>
<dbReference type="Pfam" id="PF22725">
    <property type="entry name" value="GFO_IDH_MocA_C3"/>
    <property type="match status" value="1"/>
</dbReference>
<dbReference type="Gene3D" id="3.40.50.720">
    <property type="entry name" value="NAD(P)-binding Rossmann-like Domain"/>
    <property type="match status" value="1"/>
</dbReference>